<feature type="transmembrane region" description="Helical" evidence="1">
    <location>
        <begin position="37"/>
        <end position="64"/>
    </location>
</feature>
<dbReference type="EMBL" id="GGEC01021616">
    <property type="protein sequence ID" value="MBX02100.1"/>
    <property type="molecule type" value="Transcribed_RNA"/>
</dbReference>
<keyword evidence="1" id="KW-0812">Transmembrane</keyword>
<name>A0A2P2K8M0_RHIMU</name>
<accession>A0A2P2K8M0</accession>
<proteinExistence type="predicted"/>
<keyword evidence="1" id="KW-0472">Membrane</keyword>
<sequence>MAVSRETVMDIESYRNQAEVIVKSYLFADPLIPYTSILAGIFACKVVIIICMYLSILSFLCFFARISSSFLSGLI</sequence>
<evidence type="ECO:0000313" key="2">
    <source>
        <dbReference type="EMBL" id="MBX02100.1"/>
    </source>
</evidence>
<organism evidence="2">
    <name type="scientific">Rhizophora mucronata</name>
    <name type="common">Asiatic mangrove</name>
    <dbReference type="NCBI Taxonomy" id="61149"/>
    <lineage>
        <taxon>Eukaryota</taxon>
        <taxon>Viridiplantae</taxon>
        <taxon>Streptophyta</taxon>
        <taxon>Embryophyta</taxon>
        <taxon>Tracheophyta</taxon>
        <taxon>Spermatophyta</taxon>
        <taxon>Magnoliopsida</taxon>
        <taxon>eudicotyledons</taxon>
        <taxon>Gunneridae</taxon>
        <taxon>Pentapetalae</taxon>
        <taxon>rosids</taxon>
        <taxon>fabids</taxon>
        <taxon>Malpighiales</taxon>
        <taxon>Rhizophoraceae</taxon>
        <taxon>Rhizophora</taxon>
    </lineage>
</organism>
<keyword evidence="1" id="KW-1133">Transmembrane helix</keyword>
<reference evidence="2" key="1">
    <citation type="submission" date="2018-02" db="EMBL/GenBank/DDBJ databases">
        <title>Rhizophora mucronata_Transcriptome.</title>
        <authorList>
            <person name="Meera S.P."/>
            <person name="Sreeshan A."/>
            <person name="Augustine A."/>
        </authorList>
    </citation>
    <scope>NUCLEOTIDE SEQUENCE</scope>
    <source>
        <tissue evidence="2">Leaf</tissue>
    </source>
</reference>
<dbReference type="AlphaFoldDB" id="A0A2P2K8M0"/>
<protein>
    <submittedName>
        <fullName evidence="2">Uncharacterized protein</fullName>
    </submittedName>
</protein>
<evidence type="ECO:0000256" key="1">
    <source>
        <dbReference type="SAM" id="Phobius"/>
    </source>
</evidence>